<protein>
    <submittedName>
        <fullName evidence="1">Uncharacterized protein</fullName>
    </submittedName>
</protein>
<proteinExistence type="predicted"/>
<dbReference type="PATRIC" id="fig|50340.43.peg.3045"/>
<name>A0A0M9GD73_9PSED</name>
<keyword evidence="2" id="KW-1185">Reference proteome</keyword>
<sequence length="31" mass="3287">MRTLNTLLLGFALALSSATCSTENDAVTDKE</sequence>
<accession>A0A0M9GD73</accession>
<dbReference type="AlphaFoldDB" id="A0A0M9GD73"/>
<dbReference type="Proteomes" id="UP000037931">
    <property type="component" value="Unassembled WGS sequence"/>
</dbReference>
<organism evidence="1 2">
    <name type="scientific">Pseudomonas asplenii</name>
    <dbReference type="NCBI Taxonomy" id="53407"/>
    <lineage>
        <taxon>Bacteria</taxon>
        <taxon>Pseudomonadati</taxon>
        <taxon>Pseudomonadota</taxon>
        <taxon>Gammaproteobacteria</taxon>
        <taxon>Pseudomonadales</taxon>
        <taxon>Pseudomonadaceae</taxon>
        <taxon>Pseudomonas</taxon>
    </lineage>
</organism>
<evidence type="ECO:0000313" key="1">
    <source>
        <dbReference type="EMBL" id="KPA88106.1"/>
    </source>
</evidence>
<dbReference type="EMBL" id="JSYZ01000023">
    <property type="protein sequence ID" value="KPA88106.1"/>
    <property type="molecule type" value="Genomic_DNA"/>
</dbReference>
<reference evidence="1 2" key="1">
    <citation type="journal article" date="2015" name="PLoS ONE">
        <title>Rice-Infecting Pseudomonas Genomes Are Highly Accessorized and Harbor Multiple Putative Virulence Mechanisms to Cause Sheath Brown Rot.</title>
        <authorList>
            <person name="Quibod I.L."/>
            <person name="Grande G."/>
            <person name="Oreiro E.G."/>
            <person name="Borja F.N."/>
            <person name="Dossa G.S."/>
            <person name="Mauleon R."/>
            <person name="Cruz C.V."/>
            <person name="Oliva R."/>
        </authorList>
    </citation>
    <scope>NUCLEOTIDE SEQUENCE [LARGE SCALE GENOMIC DNA]</scope>
    <source>
        <strain evidence="1 2">IRRI 6609</strain>
    </source>
</reference>
<comment type="caution">
    <text evidence="1">The sequence shown here is derived from an EMBL/GenBank/DDBJ whole genome shotgun (WGS) entry which is preliminary data.</text>
</comment>
<gene>
    <name evidence="1" type="ORF">PF66_05338</name>
</gene>
<evidence type="ECO:0000313" key="2">
    <source>
        <dbReference type="Proteomes" id="UP000037931"/>
    </source>
</evidence>